<sequence>MSEPTAGGPGGAPIQVADEAAHKLPESLFRVARVDLEVTIAF</sequence>
<dbReference type="Proteomes" id="UP000536604">
    <property type="component" value="Unassembled WGS sequence"/>
</dbReference>
<keyword evidence="2" id="KW-1185">Reference proteome</keyword>
<name>A0A841ILY8_9ACTN</name>
<gene>
    <name evidence="1" type="ORF">FHS13_000184</name>
</gene>
<comment type="caution">
    <text evidence="1">The sequence shown here is derived from an EMBL/GenBank/DDBJ whole genome shotgun (WGS) entry which is preliminary data.</text>
</comment>
<accession>A0A841ILY8</accession>
<organism evidence="1 2">
    <name type="scientific">Nocardiopsis algeriensis</name>
    <dbReference type="NCBI Taxonomy" id="1478215"/>
    <lineage>
        <taxon>Bacteria</taxon>
        <taxon>Bacillati</taxon>
        <taxon>Actinomycetota</taxon>
        <taxon>Actinomycetes</taxon>
        <taxon>Streptosporangiales</taxon>
        <taxon>Nocardiopsidaceae</taxon>
        <taxon>Nocardiopsis</taxon>
    </lineage>
</organism>
<dbReference type="RefSeq" id="WP_281388682.1">
    <property type="nucleotide sequence ID" value="NZ_JACHJO010000001.1"/>
</dbReference>
<proteinExistence type="predicted"/>
<dbReference type="AlphaFoldDB" id="A0A841ILY8"/>
<reference evidence="1 2" key="1">
    <citation type="submission" date="2020-08" db="EMBL/GenBank/DDBJ databases">
        <title>Genomic Encyclopedia of Type Strains, Phase III (KMG-III): the genomes of soil and plant-associated and newly described type strains.</title>
        <authorList>
            <person name="Whitman W."/>
        </authorList>
    </citation>
    <scope>NUCLEOTIDE SEQUENCE [LARGE SCALE GENOMIC DNA]</scope>
    <source>
        <strain evidence="1 2">CECT 8712</strain>
    </source>
</reference>
<protein>
    <submittedName>
        <fullName evidence="1">Uncharacterized protein</fullName>
    </submittedName>
</protein>
<evidence type="ECO:0000313" key="1">
    <source>
        <dbReference type="EMBL" id="MBB6118256.1"/>
    </source>
</evidence>
<dbReference type="EMBL" id="JACHJO010000001">
    <property type="protein sequence ID" value="MBB6118256.1"/>
    <property type="molecule type" value="Genomic_DNA"/>
</dbReference>
<evidence type="ECO:0000313" key="2">
    <source>
        <dbReference type="Proteomes" id="UP000536604"/>
    </source>
</evidence>